<dbReference type="Pfam" id="PF21986">
    <property type="entry name" value="AH_C"/>
    <property type="match status" value="1"/>
</dbReference>
<protein>
    <recommendedName>
        <fullName evidence="1">Allophanate hydrolase C-terminal domain-containing protein</fullName>
    </recommendedName>
</protein>
<dbReference type="InterPro" id="IPR053844">
    <property type="entry name" value="AH_C"/>
</dbReference>
<accession>A0ABW8AHR7</accession>
<sequence length="139" mass="14370">MTAGPEHTALLAVCGAHLQGQPLHPVLESLGAVLVSLTRTAPVYRMVLLAAAGGDHDRPGLIRCPDGGASVEVELYRLPVAGLGALMVTVASPLAIGSVVLDDGSLVHGFVCEGFAEVGARDITSFGSWRNYLSRPVLT</sequence>
<comment type="caution">
    <text evidence="2">The sequence shown here is derived from an EMBL/GenBank/DDBJ whole genome shotgun (WGS) entry which is preliminary data.</text>
</comment>
<dbReference type="Proteomes" id="UP001612915">
    <property type="component" value="Unassembled WGS sequence"/>
</dbReference>
<keyword evidence="3" id="KW-1185">Reference proteome</keyword>
<evidence type="ECO:0000259" key="1">
    <source>
        <dbReference type="Pfam" id="PF21986"/>
    </source>
</evidence>
<reference evidence="2 3" key="1">
    <citation type="submission" date="2024-10" db="EMBL/GenBank/DDBJ databases">
        <title>The Natural Products Discovery Center: Release of the First 8490 Sequenced Strains for Exploring Actinobacteria Biosynthetic Diversity.</title>
        <authorList>
            <person name="Kalkreuter E."/>
            <person name="Kautsar S.A."/>
            <person name="Yang D."/>
            <person name="Bader C.D."/>
            <person name="Teijaro C.N."/>
            <person name="Fluegel L."/>
            <person name="Davis C.M."/>
            <person name="Simpson J.R."/>
            <person name="Lauterbach L."/>
            <person name="Steele A.D."/>
            <person name="Gui C."/>
            <person name="Meng S."/>
            <person name="Li G."/>
            <person name="Viehrig K."/>
            <person name="Ye F."/>
            <person name="Su P."/>
            <person name="Kiefer A.F."/>
            <person name="Nichols A."/>
            <person name="Cepeda A.J."/>
            <person name="Yan W."/>
            <person name="Fan B."/>
            <person name="Jiang Y."/>
            <person name="Adhikari A."/>
            <person name="Zheng C.-J."/>
            <person name="Schuster L."/>
            <person name="Cowan T.M."/>
            <person name="Smanski M.J."/>
            <person name="Chevrette M.G."/>
            <person name="De Carvalho L.P.S."/>
            <person name="Shen B."/>
        </authorList>
    </citation>
    <scope>NUCLEOTIDE SEQUENCE [LARGE SCALE GENOMIC DNA]</scope>
    <source>
        <strain evidence="2 3">NPDC049639</strain>
    </source>
</reference>
<dbReference type="Gene3D" id="3.10.490.10">
    <property type="entry name" value="Gamma-glutamyl cyclotransferase-like"/>
    <property type="match status" value="1"/>
</dbReference>
<gene>
    <name evidence="2" type="ORF">ACIB24_02350</name>
</gene>
<dbReference type="EMBL" id="JBITLV010000001">
    <property type="protein sequence ID" value="MFI7585900.1"/>
    <property type="molecule type" value="Genomic_DNA"/>
</dbReference>
<name>A0ABW8AHR7_9ACTN</name>
<feature type="domain" description="Allophanate hydrolase C-terminal" evidence="1">
    <location>
        <begin position="11"/>
        <end position="133"/>
    </location>
</feature>
<evidence type="ECO:0000313" key="3">
    <source>
        <dbReference type="Proteomes" id="UP001612915"/>
    </source>
</evidence>
<dbReference type="RefSeq" id="WP_398274588.1">
    <property type="nucleotide sequence ID" value="NZ_JBITLV010000001.1"/>
</dbReference>
<organism evidence="2 3">
    <name type="scientific">Spongisporangium articulatum</name>
    <dbReference type="NCBI Taxonomy" id="3362603"/>
    <lineage>
        <taxon>Bacteria</taxon>
        <taxon>Bacillati</taxon>
        <taxon>Actinomycetota</taxon>
        <taxon>Actinomycetes</taxon>
        <taxon>Kineosporiales</taxon>
        <taxon>Kineosporiaceae</taxon>
        <taxon>Spongisporangium</taxon>
    </lineage>
</organism>
<proteinExistence type="predicted"/>
<evidence type="ECO:0000313" key="2">
    <source>
        <dbReference type="EMBL" id="MFI7585900.1"/>
    </source>
</evidence>